<dbReference type="EMBL" id="JANAWD010000579">
    <property type="protein sequence ID" value="KAJ3477614.1"/>
    <property type="molecule type" value="Genomic_DNA"/>
</dbReference>
<proteinExistence type="predicted"/>
<dbReference type="AlphaFoldDB" id="A0AAD5UVK9"/>
<evidence type="ECO:0000313" key="3">
    <source>
        <dbReference type="Proteomes" id="UP001212997"/>
    </source>
</evidence>
<feature type="region of interest" description="Disordered" evidence="1">
    <location>
        <begin position="1"/>
        <end position="80"/>
    </location>
</feature>
<sequence length="150" mass="16361">MPLLRPSQLGRLTSSPGLLAAKEVSTYDESRRESSEFAHTPDNITQGGVSPAFISNNQHPRHPEIRFPSPVAPPQMPNVGAGLDPRSGAYLWELSTISSASRANFTREDWSDPPSEPPIVLKLLSCVSINVYDIVVHLVFSPSVAIFDLI</sequence>
<reference evidence="2" key="1">
    <citation type="submission" date="2022-07" db="EMBL/GenBank/DDBJ databases">
        <title>Genome Sequence of Physisporinus lineatus.</title>
        <authorList>
            <person name="Buettner E."/>
        </authorList>
    </citation>
    <scope>NUCLEOTIDE SEQUENCE</scope>
    <source>
        <strain evidence="2">VT162</strain>
    </source>
</reference>
<protein>
    <submittedName>
        <fullName evidence="2">Uncharacterized protein</fullName>
    </submittedName>
</protein>
<accession>A0AAD5UVK9</accession>
<feature type="compositionally biased region" description="Polar residues" evidence="1">
    <location>
        <begin position="42"/>
        <end position="58"/>
    </location>
</feature>
<gene>
    <name evidence="2" type="ORF">NLI96_g10346</name>
</gene>
<keyword evidence="3" id="KW-1185">Reference proteome</keyword>
<evidence type="ECO:0000256" key="1">
    <source>
        <dbReference type="SAM" id="MobiDB-lite"/>
    </source>
</evidence>
<name>A0AAD5UVK9_9APHY</name>
<dbReference type="Proteomes" id="UP001212997">
    <property type="component" value="Unassembled WGS sequence"/>
</dbReference>
<organism evidence="2 3">
    <name type="scientific">Meripilus lineatus</name>
    <dbReference type="NCBI Taxonomy" id="2056292"/>
    <lineage>
        <taxon>Eukaryota</taxon>
        <taxon>Fungi</taxon>
        <taxon>Dikarya</taxon>
        <taxon>Basidiomycota</taxon>
        <taxon>Agaricomycotina</taxon>
        <taxon>Agaricomycetes</taxon>
        <taxon>Polyporales</taxon>
        <taxon>Meripilaceae</taxon>
        <taxon>Meripilus</taxon>
    </lineage>
</organism>
<evidence type="ECO:0000313" key="2">
    <source>
        <dbReference type="EMBL" id="KAJ3477614.1"/>
    </source>
</evidence>
<comment type="caution">
    <text evidence="2">The sequence shown here is derived from an EMBL/GenBank/DDBJ whole genome shotgun (WGS) entry which is preliminary data.</text>
</comment>